<protein>
    <submittedName>
        <fullName evidence="2">3-oxoacyl-[acyl-carrier protein] reductase</fullName>
        <ecNumber evidence="2">1.1.1.100</ecNumber>
    </submittedName>
</protein>
<dbReference type="InterPro" id="IPR036291">
    <property type="entry name" value="NAD(P)-bd_dom_sf"/>
</dbReference>
<dbReference type="Gene3D" id="3.40.50.720">
    <property type="entry name" value="NAD(P)-binding Rossmann-like Domain"/>
    <property type="match status" value="1"/>
</dbReference>
<dbReference type="InterPro" id="IPR050259">
    <property type="entry name" value="SDR"/>
</dbReference>
<dbReference type="PANTHER" id="PTHR42879">
    <property type="entry name" value="3-OXOACYL-(ACYL-CARRIER-PROTEIN) REDUCTASE"/>
    <property type="match status" value="1"/>
</dbReference>
<dbReference type="PRINTS" id="PR00081">
    <property type="entry name" value="GDHRDH"/>
</dbReference>
<name>A0A6J4TCY0_9BACT</name>
<comment type="similarity">
    <text evidence="1">Belongs to the short-chain dehydrogenases/reductases (SDR) family.</text>
</comment>
<dbReference type="SUPFAM" id="SSF51735">
    <property type="entry name" value="NAD(P)-binding Rossmann-fold domains"/>
    <property type="match status" value="1"/>
</dbReference>
<proteinExistence type="inferred from homology"/>
<dbReference type="InterPro" id="IPR002347">
    <property type="entry name" value="SDR_fam"/>
</dbReference>
<keyword evidence="2" id="KW-0560">Oxidoreductase</keyword>
<dbReference type="PANTHER" id="PTHR42879:SF6">
    <property type="entry name" value="NADPH-DEPENDENT REDUCTASE BACG"/>
    <property type="match status" value="1"/>
</dbReference>
<dbReference type="Pfam" id="PF13561">
    <property type="entry name" value="adh_short_C2"/>
    <property type="match status" value="1"/>
</dbReference>
<organism evidence="2">
    <name type="scientific">uncultured Thermomicrobiales bacterium</name>
    <dbReference type="NCBI Taxonomy" id="1645740"/>
    <lineage>
        <taxon>Bacteria</taxon>
        <taxon>Pseudomonadati</taxon>
        <taxon>Thermomicrobiota</taxon>
        <taxon>Thermomicrobia</taxon>
        <taxon>Thermomicrobiales</taxon>
        <taxon>environmental samples</taxon>
    </lineage>
</organism>
<gene>
    <name evidence="2" type="ORF">AVDCRST_MAG73-109</name>
</gene>
<evidence type="ECO:0000313" key="2">
    <source>
        <dbReference type="EMBL" id="CAA9519841.1"/>
    </source>
</evidence>
<accession>A0A6J4TCY0</accession>
<dbReference type="AlphaFoldDB" id="A0A6J4TCY0"/>
<dbReference type="EC" id="1.1.1.100" evidence="2"/>
<dbReference type="EMBL" id="CADCWE010000008">
    <property type="protein sequence ID" value="CAA9519841.1"/>
    <property type="molecule type" value="Genomic_DNA"/>
</dbReference>
<evidence type="ECO:0000256" key="1">
    <source>
        <dbReference type="ARBA" id="ARBA00006484"/>
    </source>
</evidence>
<sequence length="256" mass="26240">MDLGLDGKRFVVGGASKGLGRAVAEGLVAEGARVLLVARDSDTLANVADGMRGKATTLAVDVADEDAAARIAAAVDADLGGLDGVLINAGGPPGGQILDLSDEQWLAAYQLLVGGPIRILRALVPKIAGDGAIVFITSTSVRQPIENLDTSNVLRPGVAAMAKCLARELGPRIRVNSVAPGRFDTDRIKTLDAARAEARGISVDQQRGEAARAIPLGRYGEPAELARLATFLLSPAASYVSGVSVQVDGAMVTAIP</sequence>
<dbReference type="GO" id="GO:0004316">
    <property type="term" value="F:3-oxoacyl-[acyl-carrier-protein] reductase (NADPH) activity"/>
    <property type="evidence" value="ECO:0007669"/>
    <property type="project" value="UniProtKB-EC"/>
</dbReference>
<reference evidence="2" key="1">
    <citation type="submission" date="2020-02" db="EMBL/GenBank/DDBJ databases">
        <authorList>
            <person name="Meier V. D."/>
        </authorList>
    </citation>
    <scope>NUCLEOTIDE SEQUENCE</scope>
    <source>
        <strain evidence="2">AVDCRST_MAG73</strain>
    </source>
</reference>